<feature type="domain" description="Phosphatidic acid phosphatase type 2/haloperoxidase" evidence="3">
    <location>
        <begin position="560"/>
        <end position="640"/>
    </location>
</feature>
<dbReference type="InterPro" id="IPR000326">
    <property type="entry name" value="PAP2/HPO"/>
</dbReference>
<feature type="compositionally biased region" description="Polar residues" evidence="1">
    <location>
        <begin position="419"/>
        <end position="428"/>
    </location>
</feature>
<feature type="region of interest" description="Disordered" evidence="1">
    <location>
        <begin position="304"/>
        <end position="361"/>
    </location>
</feature>
<sequence length="695" mass="77529">MPSYTRIPNNDTAYHNVNSSPSPTTTTFPLNVIPSLKRAPSPIRPHNAMDDIELDSAEEGPKRFIRLLGLPKPSADQIIATSGDGSKDVIAPEIVATAITFGGLPTTLLNGEPLVDVLDANNEDPFTLESFESLIKMHAASGKDFVLARVTTADPYDLTKFYYSYYAAHHINKVLFRTQPEEGLLHRMKAKNPLNNMTIVGDVLYYSVKTSAMPSASPKKNGFYNHKNASATSFESIISNTSTTSILQRDSELFRKSKNNRDKSEAVAGPAALTANIRKMFGMPPQQSRRILHLIMRPEALENSVTRTSAVSRPPTRRNSADDAAFLDIPQFGHGSTRQSLDSSRPVSAREDGDGSQEHLHRHVRSIVYSNDSDGLGVVEWVRVQSLLEEGSPTKQRTVGDGMRRRSVSPSRKFAVNGQPRTTTPEIESQPTTFASSQQQSPLYYDARFIGSDDDFLMKSGMRAYFREMALESSDSVLFTIPNSVTVVAANDGAERNGEQHPILPGFAYEVRESTDTAHGWGLIGLNVEVDRKKTLKWLLLTYCVLGFFIVKFVAIVGQGYAMPSSHAQFMAYFAFYLMLHLYSRRHFHYEIWTHLIVLGTFAVAGVVCWSRIALVYHTETQVQLGAAIGSVIGILWYLFGNLWLLPYFIDNLKVLDWRISKFLMIRDTRKHGYADLFHLEHAAVLNHGSSNKKK</sequence>
<feature type="compositionally biased region" description="Polar residues" evidence="1">
    <location>
        <begin position="1"/>
        <end position="18"/>
    </location>
</feature>
<comment type="caution">
    <text evidence="4">The sequence shown here is derived from an EMBL/GenBank/DDBJ whole genome shotgun (WGS) entry which is preliminary data.</text>
</comment>
<evidence type="ECO:0000256" key="2">
    <source>
        <dbReference type="SAM" id="Phobius"/>
    </source>
</evidence>
<dbReference type="STRING" id="1806994.A0A507CEX4"/>
<dbReference type="GeneID" id="42001835"/>
<dbReference type="InterPro" id="IPR036938">
    <property type="entry name" value="PAP2/HPO_sf"/>
</dbReference>
<evidence type="ECO:0000313" key="5">
    <source>
        <dbReference type="Proteomes" id="UP000319731"/>
    </source>
</evidence>
<dbReference type="SUPFAM" id="SSF48317">
    <property type="entry name" value="Acid phosphatase/Vanadium-dependent haloperoxidase"/>
    <property type="match status" value="1"/>
</dbReference>
<organism evidence="4 5">
    <name type="scientific">Synchytrium microbalum</name>
    <dbReference type="NCBI Taxonomy" id="1806994"/>
    <lineage>
        <taxon>Eukaryota</taxon>
        <taxon>Fungi</taxon>
        <taxon>Fungi incertae sedis</taxon>
        <taxon>Chytridiomycota</taxon>
        <taxon>Chytridiomycota incertae sedis</taxon>
        <taxon>Chytridiomycetes</taxon>
        <taxon>Synchytriales</taxon>
        <taxon>Synchytriaceae</taxon>
        <taxon>Synchytrium</taxon>
    </lineage>
</organism>
<feature type="transmembrane region" description="Helical" evidence="2">
    <location>
        <begin position="567"/>
        <end position="584"/>
    </location>
</feature>
<feature type="region of interest" description="Disordered" evidence="1">
    <location>
        <begin position="393"/>
        <end position="428"/>
    </location>
</feature>
<feature type="region of interest" description="Disordered" evidence="1">
    <location>
        <begin position="1"/>
        <end position="26"/>
    </location>
</feature>
<accession>A0A507CEX4</accession>
<dbReference type="UniPathway" id="UPA00378"/>
<feature type="transmembrane region" description="Helical" evidence="2">
    <location>
        <begin position="627"/>
        <end position="650"/>
    </location>
</feature>
<dbReference type="Pfam" id="PF01569">
    <property type="entry name" value="PAP2"/>
    <property type="match status" value="1"/>
</dbReference>
<dbReference type="Gene3D" id="1.20.144.10">
    <property type="entry name" value="Phosphatidic acid phosphatase type 2/haloperoxidase"/>
    <property type="match status" value="1"/>
</dbReference>
<feature type="transmembrane region" description="Helical" evidence="2">
    <location>
        <begin position="538"/>
        <end position="561"/>
    </location>
</feature>
<evidence type="ECO:0000259" key="3">
    <source>
        <dbReference type="Pfam" id="PF01569"/>
    </source>
</evidence>
<feature type="compositionally biased region" description="Basic and acidic residues" evidence="1">
    <location>
        <begin position="348"/>
        <end position="359"/>
    </location>
</feature>
<reference evidence="4 5" key="1">
    <citation type="journal article" date="2019" name="Sci. Rep.">
        <title>Comparative genomics of chytrid fungi reveal insights into the obligate biotrophic and pathogenic lifestyle of Synchytrium endobioticum.</title>
        <authorList>
            <person name="van de Vossenberg B.T.L.H."/>
            <person name="Warris S."/>
            <person name="Nguyen H.D.T."/>
            <person name="van Gent-Pelzer M.P.E."/>
            <person name="Joly D.L."/>
            <person name="van de Geest H.C."/>
            <person name="Bonants P.J.M."/>
            <person name="Smith D.S."/>
            <person name="Levesque C.A."/>
            <person name="van der Lee T.A.J."/>
        </authorList>
    </citation>
    <scope>NUCLEOTIDE SEQUENCE [LARGE SCALE GENOMIC DNA]</scope>
    <source>
        <strain evidence="4 5">JEL517</strain>
    </source>
</reference>
<protein>
    <recommendedName>
        <fullName evidence="3">Phosphatidic acid phosphatase type 2/haloperoxidase domain-containing protein</fullName>
    </recommendedName>
</protein>
<gene>
    <name evidence="4" type="ORF">SmJEL517_g00609</name>
</gene>
<evidence type="ECO:0000313" key="4">
    <source>
        <dbReference type="EMBL" id="TPX37739.1"/>
    </source>
</evidence>
<dbReference type="AlphaFoldDB" id="A0A507CEX4"/>
<evidence type="ECO:0000256" key="1">
    <source>
        <dbReference type="SAM" id="MobiDB-lite"/>
    </source>
</evidence>
<dbReference type="OrthoDB" id="2189509at2759"/>
<dbReference type="RefSeq" id="XP_031027650.1">
    <property type="nucleotide sequence ID" value="XM_031166538.1"/>
</dbReference>
<keyword evidence="5" id="KW-1185">Reference proteome</keyword>
<keyword evidence="2" id="KW-0812">Transmembrane</keyword>
<dbReference type="InterPro" id="IPR031537">
    <property type="entry name" value="DUF5092"/>
</dbReference>
<feature type="compositionally biased region" description="Polar residues" evidence="1">
    <location>
        <begin position="334"/>
        <end position="346"/>
    </location>
</feature>
<dbReference type="Pfam" id="PF17010">
    <property type="entry name" value="DUF5092"/>
    <property type="match status" value="1"/>
</dbReference>
<keyword evidence="2" id="KW-1133">Transmembrane helix</keyword>
<proteinExistence type="predicted"/>
<dbReference type="EMBL" id="QEAO01000002">
    <property type="protein sequence ID" value="TPX37739.1"/>
    <property type="molecule type" value="Genomic_DNA"/>
</dbReference>
<feature type="transmembrane region" description="Helical" evidence="2">
    <location>
        <begin position="596"/>
        <end position="615"/>
    </location>
</feature>
<name>A0A507CEX4_9FUNG</name>
<keyword evidence="2" id="KW-0472">Membrane</keyword>
<dbReference type="Proteomes" id="UP000319731">
    <property type="component" value="Unassembled WGS sequence"/>
</dbReference>